<evidence type="ECO:0000313" key="3">
    <source>
        <dbReference type="Proteomes" id="UP000183376"/>
    </source>
</evidence>
<evidence type="ECO:0000313" key="2">
    <source>
        <dbReference type="EMBL" id="SDM76195.1"/>
    </source>
</evidence>
<gene>
    <name evidence="2" type="ORF">SAMN04489726_3257</name>
</gene>
<keyword evidence="3" id="KW-1185">Reference proteome</keyword>
<dbReference type="Proteomes" id="UP000183376">
    <property type="component" value="Chromosome I"/>
</dbReference>
<sequence>MRRRALAALVAVALLSGCTAEPRPLSAVEAERLAMIRYTAYEAKILGVRARVPAPGGALVLDGRVDVAEHVGYATLRTEGRDDDASAGLLQWSLGKVAFNGTRSAAPVDPPPVEGWQLRPMQTSGSELDGVLRLVLNLGSDRPENAQLLQQSTARWVGSEDVRGKRVDVFEGPRASGGGSRLKYWVDGDGRLHRVQARMGENQEPAVVDLVPGGAPITALAPLTG</sequence>
<evidence type="ECO:0008006" key="4">
    <source>
        <dbReference type="Google" id="ProtNLM"/>
    </source>
</evidence>
<dbReference type="OrthoDB" id="3673753at2"/>
<dbReference type="EMBL" id="LT629701">
    <property type="protein sequence ID" value="SDM76195.1"/>
    <property type="molecule type" value="Genomic_DNA"/>
</dbReference>
<dbReference type="STRING" id="211114.SAMN04489726_3257"/>
<dbReference type="PROSITE" id="PS51257">
    <property type="entry name" value="PROKAR_LIPOPROTEIN"/>
    <property type="match status" value="1"/>
</dbReference>
<name>A0A1G9VWG3_ALLAB</name>
<reference evidence="2 3" key="1">
    <citation type="submission" date="2016-10" db="EMBL/GenBank/DDBJ databases">
        <authorList>
            <person name="de Groot N.N."/>
        </authorList>
    </citation>
    <scope>NUCLEOTIDE SEQUENCE [LARGE SCALE GENOMIC DNA]</scope>
    <source>
        <strain evidence="2 3">DSM 44149</strain>
    </source>
</reference>
<accession>A0A1G9VWG3</accession>
<feature type="signal peptide" evidence="1">
    <location>
        <begin position="1"/>
        <end position="20"/>
    </location>
</feature>
<dbReference type="eggNOG" id="ENOG5033M6H">
    <property type="taxonomic scope" value="Bacteria"/>
</dbReference>
<proteinExistence type="predicted"/>
<dbReference type="RefSeq" id="WP_030431429.1">
    <property type="nucleotide sequence ID" value="NZ_JOEF01000019.1"/>
</dbReference>
<dbReference type="AlphaFoldDB" id="A0A1G9VWG3"/>
<feature type="chain" id="PRO_5039432163" description="Lipoprotein LprG" evidence="1">
    <location>
        <begin position="21"/>
        <end position="225"/>
    </location>
</feature>
<organism evidence="2 3">
    <name type="scientific">Allokutzneria albata</name>
    <name type="common">Kibdelosporangium albatum</name>
    <dbReference type="NCBI Taxonomy" id="211114"/>
    <lineage>
        <taxon>Bacteria</taxon>
        <taxon>Bacillati</taxon>
        <taxon>Actinomycetota</taxon>
        <taxon>Actinomycetes</taxon>
        <taxon>Pseudonocardiales</taxon>
        <taxon>Pseudonocardiaceae</taxon>
        <taxon>Allokutzneria</taxon>
    </lineage>
</organism>
<protein>
    <recommendedName>
        <fullName evidence="4">Lipoprotein LprG</fullName>
    </recommendedName>
</protein>
<keyword evidence="1" id="KW-0732">Signal</keyword>
<evidence type="ECO:0000256" key="1">
    <source>
        <dbReference type="SAM" id="SignalP"/>
    </source>
</evidence>